<feature type="domain" description="Phospholipid/glycerol acyltransferase" evidence="2">
    <location>
        <begin position="110"/>
        <end position="230"/>
    </location>
</feature>
<dbReference type="SMART" id="SM00563">
    <property type="entry name" value="PlsC"/>
    <property type="match status" value="1"/>
</dbReference>
<feature type="region of interest" description="Disordered" evidence="1">
    <location>
        <begin position="23"/>
        <end position="50"/>
    </location>
</feature>
<evidence type="ECO:0000313" key="5">
    <source>
        <dbReference type="Proteomes" id="UP000248724"/>
    </source>
</evidence>
<dbReference type="Proteomes" id="UP000606991">
    <property type="component" value="Unassembled WGS sequence"/>
</dbReference>
<evidence type="ECO:0000313" key="4">
    <source>
        <dbReference type="EMBL" id="PZR80389.1"/>
    </source>
</evidence>
<gene>
    <name evidence="4" type="ORF">DLM65_08110</name>
    <name evidence="3" type="ORF">JF886_01855</name>
</gene>
<dbReference type="Pfam" id="PF01553">
    <property type="entry name" value="Acyltransferase"/>
    <property type="match status" value="1"/>
</dbReference>
<dbReference type="InterPro" id="IPR002123">
    <property type="entry name" value="Plipid/glycerol_acylTrfase"/>
</dbReference>
<name>A0A2W5Z4X2_9BACT</name>
<dbReference type="RefSeq" id="WP_337309025.1">
    <property type="nucleotide sequence ID" value="NZ_JAEKNS010000026.1"/>
</dbReference>
<dbReference type="EMBL" id="QHBU01000153">
    <property type="protein sequence ID" value="PZR80389.1"/>
    <property type="molecule type" value="Genomic_DNA"/>
</dbReference>
<dbReference type="SUPFAM" id="SSF69593">
    <property type="entry name" value="Glycerol-3-phosphate (1)-acyltransferase"/>
    <property type="match status" value="1"/>
</dbReference>
<keyword evidence="4" id="KW-0808">Transferase</keyword>
<evidence type="ECO:0000313" key="6">
    <source>
        <dbReference type="Proteomes" id="UP000606991"/>
    </source>
</evidence>
<dbReference type="GO" id="GO:0016746">
    <property type="term" value="F:acyltransferase activity"/>
    <property type="evidence" value="ECO:0007669"/>
    <property type="project" value="UniProtKB-KW"/>
</dbReference>
<comment type="caution">
    <text evidence="4">The sequence shown here is derived from an EMBL/GenBank/DDBJ whole genome shotgun (WGS) entry which is preliminary data.</text>
</comment>
<dbReference type="GO" id="GO:0016020">
    <property type="term" value="C:membrane"/>
    <property type="evidence" value="ECO:0007669"/>
    <property type="project" value="TreeGrafter"/>
</dbReference>
<reference evidence="3 6" key="3">
    <citation type="submission" date="2020-10" db="EMBL/GenBank/DDBJ databases">
        <title>Ca. Dormibacterota MAGs.</title>
        <authorList>
            <person name="Montgomery K."/>
        </authorList>
    </citation>
    <scope>NUCLEOTIDE SEQUENCE [LARGE SCALE GENOMIC DNA]</scope>
    <source>
        <strain evidence="3">SC8812_S17_18</strain>
    </source>
</reference>
<organism evidence="4 5">
    <name type="scientific">Candidatus Aeolococcus gillhamiae</name>
    <dbReference type="NCBI Taxonomy" id="3127015"/>
    <lineage>
        <taxon>Bacteria</taxon>
        <taxon>Bacillati</taxon>
        <taxon>Candidatus Dormiibacterota</taxon>
        <taxon>Candidatus Dormibacteria</taxon>
        <taxon>Candidatus Aeolococcales</taxon>
        <taxon>Candidatus Aeolococcaceae</taxon>
        <taxon>Candidatus Aeolococcus</taxon>
    </lineage>
</organism>
<dbReference type="AlphaFoldDB" id="A0A2W5Z4X2"/>
<evidence type="ECO:0000313" key="3">
    <source>
        <dbReference type="EMBL" id="MBJ7593600.1"/>
    </source>
</evidence>
<sequence>MSRRVSAPSGAAKKPRVSRVAGDELLALAATPTRRRRRASSAGPPSPLREIIDTLDGTVQGVIERGRKGSLDERDPEYMERNLRWLNYVADYYFRGEVRHIERIPAKGPVLLVGNHSGGMATPDTWVFMVNFLRHFGLSRPSYALAHNIVMGLPIMGTMLRKSGTLPAHPDYARAALRKGASVLVYPGGDEDVFRTWSERNRIHLANRTGFVRLALQERVPIQPVVSIGGHETVFVASDGKKLARVLGLERFRLKALPIMFCLPWGISPGNYLLHLPLPAKITVEVGEPIDFHAQFGKLDARDPEVLWACYHYVEQRMQSILDGLAEERRLPVLG</sequence>
<keyword evidence="4" id="KW-0012">Acyltransferase</keyword>
<accession>A0A934MYI5</accession>
<reference evidence="4" key="2">
    <citation type="submission" date="2018-05" db="EMBL/GenBank/DDBJ databases">
        <authorList>
            <person name="Ferrari B."/>
        </authorList>
    </citation>
    <scope>NUCLEOTIDE SEQUENCE</scope>
    <source>
        <strain evidence="4">RRmetagenome_bin12</strain>
    </source>
</reference>
<accession>A0A2W5Z4X2</accession>
<proteinExistence type="predicted"/>
<protein>
    <submittedName>
        <fullName evidence="3">Acyltransferase family protein</fullName>
    </submittedName>
    <submittedName>
        <fullName evidence="4">Glycerol acyltransferase</fullName>
    </submittedName>
</protein>
<dbReference type="EMBL" id="JAEKNS010000026">
    <property type="protein sequence ID" value="MBJ7593600.1"/>
    <property type="molecule type" value="Genomic_DNA"/>
</dbReference>
<dbReference type="PANTHER" id="PTHR22753">
    <property type="entry name" value="TRANSMEMBRANE PROTEIN 68"/>
    <property type="match status" value="1"/>
</dbReference>
<reference evidence="4 5" key="1">
    <citation type="journal article" date="2017" name="Nature">
        <title>Atmospheric trace gases support primary production in Antarctic desert surface soil.</title>
        <authorList>
            <person name="Ji M."/>
            <person name="Greening C."/>
            <person name="Vanwonterghem I."/>
            <person name="Carere C.R."/>
            <person name="Bay S.K."/>
            <person name="Steen J.A."/>
            <person name="Montgomery K."/>
            <person name="Lines T."/>
            <person name="Beardall J."/>
            <person name="van Dorst J."/>
            <person name="Snape I."/>
            <person name="Stott M.B."/>
            <person name="Hugenholtz P."/>
            <person name="Ferrari B.C."/>
        </authorList>
    </citation>
    <scope>NUCLEOTIDE SEQUENCE [LARGE SCALE GENOMIC DNA]</scope>
    <source>
        <strain evidence="4">RRmetagenome_bin12</strain>
    </source>
</reference>
<evidence type="ECO:0000256" key="1">
    <source>
        <dbReference type="SAM" id="MobiDB-lite"/>
    </source>
</evidence>
<dbReference type="Proteomes" id="UP000248724">
    <property type="component" value="Unassembled WGS sequence"/>
</dbReference>
<dbReference type="PIRSF" id="PIRSF016753">
    <property type="entry name" value="P_lipid/glycerol_ac_tran_prd"/>
    <property type="match status" value="1"/>
</dbReference>
<evidence type="ECO:0000259" key="2">
    <source>
        <dbReference type="SMART" id="SM00563"/>
    </source>
</evidence>
<dbReference type="PANTHER" id="PTHR22753:SF14">
    <property type="entry name" value="MONOACYLGLYCEROL_DIACYLGLYCEROL O-ACYLTRANSFERASE"/>
    <property type="match status" value="1"/>
</dbReference>
<dbReference type="InterPro" id="IPR016676">
    <property type="entry name" value="P_lipid/glycerol_AcTrfase_prd"/>
</dbReference>
<dbReference type="CDD" id="cd07987">
    <property type="entry name" value="LPLAT_MGAT-like"/>
    <property type="match status" value="1"/>
</dbReference>